<reference evidence="2 3" key="1">
    <citation type="submission" date="2020-12" db="EMBL/GenBank/DDBJ databases">
        <title>WGS of Thermoactinomyces spp.</title>
        <authorList>
            <person name="Cheng K."/>
        </authorList>
    </citation>
    <scope>NUCLEOTIDE SEQUENCE [LARGE SCALE GENOMIC DNA]</scope>
    <source>
        <strain evidence="3">CICC 10671\DSM 43846</strain>
    </source>
</reference>
<dbReference type="EMBL" id="JAECVW010000015">
    <property type="protein sequence ID" value="MBH8596405.1"/>
    <property type="molecule type" value="Genomic_DNA"/>
</dbReference>
<dbReference type="GO" id="GO:0045893">
    <property type="term" value="P:positive regulation of DNA-templated transcription"/>
    <property type="evidence" value="ECO:0007669"/>
    <property type="project" value="TreeGrafter"/>
</dbReference>
<dbReference type="AlphaFoldDB" id="A0A8I1AB53"/>
<name>A0A8I1AB53_THEIN</name>
<dbReference type="GO" id="GO:0001072">
    <property type="term" value="F:transcription antitermination factor activity, RNA binding"/>
    <property type="evidence" value="ECO:0007669"/>
    <property type="project" value="TreeGrafter"/>
</dbReference>
<evidence type="ECO:0000256" key="1">
    <source>
        <dbReference type="PIRNR" id="PIRNR016897"/>
    </source>
</evidence>
<keyword evidence="3" id="KW-1185">Reference proteome</keyword>
<dbReference type="RefSeq" id="WP_037997090.1">
    <property type="nucleotide sequence ID" value="NZ_JACEIR010000001.1"/>
</dbReference>
<dbReference type="SUPFAM" id="SSF110391">
    <property type="entry name" value="GlpP-like"/>
    <property type="match status" value="1"/>
</dbReference>
<evidence type="ECO:0000313" key="3">
    <source>
        <dbReference type="Proteomes" id="UP000633619"/>
    </source>
</evidence>
<dbReference type="Proteomes" id="UP000633619">
    <property type="component" value="Unassembled WGS sequence"/>
</dbReference>
<evidence type="ECO:0000313" key="2">
    <source>
        <dbReference type="EMBL" id="MBH8596405.1"/>
    </source>
</evidence>
<keyword evidence="1" id="KW-0319">Glycerol metabolism</keyword>
<keyword evidence="1" id="KW-0804">Transcription</keyword>
<keyword evidence="1" id="KW-0694">RNA-binding</keyword>
<comment type="function">
    <text evidence="1">Regulates expression of the glpD operon. In the presence of glycerol 3-phosphate (G3P) causes antitermination of transcription of glpD at the inverted repeat of the leader region to enhance its transcription. Binds and stabilizes glpD leader mRNA.</text>
</comment>
<dbReference type="InterPro" id="IPR013785">
    <property type="entry name" value="Aldolase_TIM"/>
</dbReference>
<accession>A0A8I1AB53</accession>
<protein>
    <recommendedName>
        <fullName evidence="1">Glycerol uptake operon antiterminator regulatory protein</fullName>
    </recommendedName>
</protein>
<dbReference type="PANTHER" id="PTHR35787">
    <property type="entry name" value="GLYCEROL UPTAKE OPERON ANTITERMINATOR REGULATORY PROTEIN"/>
    <property type="match status" value="1"/>
</dbReference>
<dbReference type="GO" id="GO:0003723">
    <property type="term" value="F:RNA binding"/>
    <property type="evidence" value="ECO:0007669"/>
    <property type="project" value="UniProtKB-KW"/>
</dbReference>
<dbReference type="PANTHER" id="PTHR35787:SF1">
    <property type="entry name" value="GLYCEROL UPTAKE OPERON ANTITERMINATOR REGULATORY PROTEIN"/>
    <property type="match status" value="1"/>
</dbReference>
<organism evidence="2 3">
    <name type="scientific">Thermoactinomyces intermedius</name>
    <dbReference type="NCBI Taxonomy" id="2024"/>
    <lineage>
        <taxon>Bacteria</taxon>
        <taxon>Bacillati</taxon>
        <taxon>Bacillota</taxon>
        <taxon>Bacilli</taxon>
        <taxon>Bacillales</taxon>
        <taxon>Thermoactinomycetaceae</taxon>
        <taxon>Thermoactinomyces</taxon>
    </lineage>
</organism>
<gene>
    <name evidence="2" type="ORF">I8U20_13960</name>
</gene>
<dbReference type="Gene3D" id="3.20.20.70">
    <property type="entry name" value="Aldolase class I"/>
    <property type="match status" value="1"/>
</dbReference>
<keyword evidence="1" id="KW-0805">Transcription regulation</keyword>
<dbReference type="PIRSF" id="PIRSF016897">
    <property type="entry name" value="GlpP"/>
    <property type="match status" value="1"/>
</dbReference>
<dbReference type="InterPro" id="IPR006699">
    <property type="entry name" value="GlpP"/>
</dbReference>
<dbReference type="Pfam" id="PF04309">
    <property type="entry name" value="G3P_antiterm"/>
    <property type="match status" value="1"/>
</dbReference>
<sequence length="185" mass="20993">MEHFNNQKILPAANNIKEFEKLMETDFEYVILLNSHIAQLTALMKLARRHQKKVLLHVDLVQGLRSDEYGAEYLCQKVKPAGLISTRTPVIQMAKKRSLIAIQRIFLLDSHALNTSYRLIQSFQPDYIEVLPGIIPHIIREISDNTNVPILAGGLIRTVEEAREALQAGAVAITTSEQKIWNKIN</sequence>
<dbReference type="GO" id="GO:0006071">
    <property type="term" value="P:glycerol metabolic process"/>
    <property type="evidence" value="ECO:0007669"/>
    <property type="project" value="UniProtKB-UniRule"/>
</dbReference>
<proteinExistence type="predicted"/>
<comment type="caution">
    <text evidence="2">The sequence shown here is derived from an EMBL/GenBank/DDBJ whole genome shotgun (WGS) entry which is preliminary data.</text>
</comment>